<dbReference type="SUPFAM" id="SSF52540">
    <property type="entry name" value="P-loop containing nucleoside triphosphate hydrolases"/>
    <property type="match status" value="1"/>
</dbReference>
<dbReference type="PANTHER" id="PTHR47165:SF4">
    <property type="entry name" value="OS03G0429900 PROTEIN"/>
    <property type="match status" value="1"/>
</dbReference>
<sequence length="506" mass="56189">MTINKSQGQSLDRVGVYLSEPVFAHGQLYVALSRTTSPDGLSILLPNGGVIEARIAKADYQRLSRLVEEGRICEIAKFSVTEAPVKYHVVPGDHIIYLTRQTTITPLSSLGLHIPLHYFNFHRLDAVGAEIKDLNKIIDVVGRIAGFSPVKETSLGKPYQLMYLADERGYMLGVMLWNQFLHIFDIPALYEQSMANPVVVICSAVQINNWQNVYGIKAISGTRFYFDKTIPEIAQFAARLSPNLPPIILDTEGPPYNGTAVVDTAQQIRRPEPQTLTIMQFLAVPVDQHSDTLYKCVATITDLRNRYQWYNLELDVRDETGTAKFIALGKIAKLITGIDVDDMIHIQESTKADVPKPLLEIIGKSYQFVVLPKEVPNCPGIRRNTIARLDAVPGSILPLQLTKDVEQAGTSAGQKTTLKGKEPLHETVYHPDQTSDEPVTPFKPSSPPHVTTNITPDVIEDTSSVKKQSAGFVEEKTQQVLQAVKQKKKKEKHSSSLSDMQNAPSR</sequence>
<keyword evidence="3" id="KW-1185">Reference proteome</keyword>
<protein>
    <submittedName>
        <fullName evidence="2">Uncharacterized protein</fullName>
    </submittedName>
</protein>
<feature type="compositionally biased region" description="Basic and acidic residues" evidence="1">
    <location>
        <begin position="419"/>
        <end position="429"/>
    </location>
</feature>
<feature type="region of interest" description="Disordered" evidence="1">
    <location>
        <begin position="408"/>
        <end position="506"/>
    </location>
</feature>
<dbReference type="Gene3D" id="2.40.50.140">
    <property type="entry name" value="Nucleic acid-binding proteins"/>
    <property type="match status" value="2"/>
</dbReference>
<proteinExistence type="predicted"/>
<comment type="caution">
    <text evidence="2">The sequence shown here is derived from an EMBL/GenBank/DDBJ whole genome shotgun (WGS) entry which is preliminary data.</text>
</comment>
<dbReference type="PANTHER" id="PTHR47165">
    <property type="entry name" value="OS03G0429900 PROTEIN"/>
    <property type="match status" value="1"/>
</dbReference>
<dbReference type="AlphaFoldDB" id="A0AAD5ZQA6"/>
<gene>
    <name evidence="2" type="ORF">LUZ61_005758</name>
</gene>
<evidence type="ECO:0000313" key="2">
    <source>
        <dbReference type="EMBL" id="KAJ3702053.1"/>
    </source>
</evidence>
<organism evidence="2 3">
    <name type="scientific">Rhynchospora tenuis</name>
    <dbReference type="NCBI Taxonomy" id="198213"/>
    <lineage>
        <taxon>Eukaryota</taxon>
        <taxon>Viridiplantae</taxon>
        <taxon>Streptophyta</taxon>
        <taxon>Embryophyta</taxon>
        <taxon>Tracheophyta</taxon>
        <taxon>Spermatophyta</taxon>
        <taxon>Magnoliopsida</taxon>
        <taxon>Liliopsida</taxon>
        <taxon>Poales</taxon>
        <taxon>Cyperaceae</taxon>
        <taxon>Cyperoideae</taxon>
        <taxon>Rhynchosporeae</taxon>
        <taxon>Rhynchospora</taxon>
    </lineage>
</organism>
<dbReference type="InterPro" id="IPR012340">
    <property type="entry name" value="NA-bd_OB-fold"/>
</dbReference>
<feature type="compositionally biased region" description="Polar residues" evidence="1">
    <location>
        <begin position="448"/>
        <end position="467"/>
    </location>
</feature>
<dbReference type="EMBL" id="JAMRDG010000001">
    <property type="protein sequence ID" value="KAJ3702053.1"/>
    <property type="molecule type" value="Genomic_DNA"/>
</dbReference>
<name>A0AAD5ZQA6_9POAL</name>
<evidence type="ECO:0000313" key="3">
    <source>
        <dbReference type="Proteomes" id="UP001210211"/>
    </source>
</evidence>
<dbReference type="InterPro" id="IPR027417">
    <property type="entry name" value="P-loop_NTPase"/>
</dbReference>
<accession>A0AAD5ZQA6</accession>
<evidence type="ECO:0000256" key="1">
    <source>
        <dbReference type="SAM" id="MobiDB-lite"/>
    </source>
</evidence>
<dbReference type="SUPFAM" id="SSF50249">
    <property type="entry name" value="Nucleic acid-binding proteins"/>
    <property type="match status" value="2"/>
</dbReference>
<dbReference type="Proteomes" id="UP001210211">
    <property type="component" value="Unassembled WGS sequence"/>
</dbReference>
<reference evidence="2 3" key="1">
    <citation type="journal article" date="2022" name="Cell">
        <title>Repeat-based holocentromeres influence genome architecture and karyotype evolution.</title>
        <authorList>
            <person name="Hofstatter P.G."/>
            <person name="Thangavel G."/>
            <person name="Lux T."/>
            <person name="Neumann P."/>
            <person name="Vondrak T."/>
            <person name="Novak P."/>
            <person name="Zhang M."/>
            <person name="Costa L."/>
            <person name="Castellani M."/>
            <person name="Scott A."/>
            <person name="Toegelov H."/>
            <person name="Fuchs J."/>
            <person name="Mata-Sucre Y."/>
            <person name="Dias Y."/>
            <person name="Vanzela A.L.L."/>
            <person name="Huettel B."/>
            <person name="Almeida C.C.S."/>
            <person name="Simkova H."/>
            <person name="Souza G."/>
            <person name="Pedrosa-Harand A."/>
            <person name="Macas J."/>
            <person name="Mayer K.F.X."/>
            <person name="Houben A."/>
            <person name="Marques A."/>
        </authorList>
    </citation>
    <scope>NUCLEOTIDE SEQUENCE [LARGE SCALE GENOMIC DNA]</scope>
    <source>
        <strain evidence="2">RhyTen1mFocal</strain>
    </source>
</reference>
<dbReference type="CDD" id="cd18809">
    <property type="entry name" value="SF1_C_RecD"/>
    <property type="match status" value="1"/>
</dbReference>
<feature type="compositionally biased region" description="Polar residues" evidence="1">
    <location>
        <begin position="408"/>
        <end position="417"/>
    </location>
</feature>